<dbReference type="STRING" id="1122142.SAMN02910414_01705"/>
<feature type="transmembrane region" description="Helical" evidence="1">
    <location>
        <begin position="7"/>
        <end position="27"/>
    </location>
</feature>
<evidence type="ECO:0000313" key="2">
    <source>
        <dbReference type="EMBL" id="SDY50714.1"/>
    </source>
</evidence>
<dbReference type="Proteomes" id="UP000183918">
    <property type="component" value="Unassembled WGS sequence"/>
</dbReference>
<reference evidence="2 3" key="1">
    <citation type="submission" date="2016-10" db="EMBL/GenBank/DDBJ databases">
        <authorList>
            <person name="de Groot N.N."/>
        </authorList>
    </citation>
    <scope>NUCLEOTIDE SEQUENCE [LARGE SCALE GENOMIC DNA]</scope>
    <source>
        <strain evidence="2 3">DSM 14045</strain>
    </source>
</reference>
<keyword evidence="1" id="KW-0812">Transmembrane</keyword>
<keyword evidence="1" id="KW-1133">Transmembrane helix</keyword>
<dbReference type="RefSeq" id="WP_074718050.1">
    <property type="nucleotide sequence ID" value="NZ_FNPG01000020.1"/>
</dbReference>
<keyword evidence="1" id="KW-0472">Membrane</keyword>
<protein>
    <submittedName>
        <fullName evidence="2">Uncharacterized protein</fullName>
    </submittedName>
</protein>
<sequence>MHKKIKLLYGLVTLIIVVTSLFFGIAIKKTWKNDLLFIPSNDYGNYTVCFDELFENEAKTPAQIQNFNTLYKDADVIVRVNIGKNTKHHKTYQSSYVEGKVKEIYKGKVIEDKIKIVESIFIANKHLSGAEGSLFFNNGEDYIVFLRKYPGDMYGKYDNTYVLTTGSISKYHVTKDTVDGKCFLMTQKQSDNSSLKYKELKKYDSFTLDPNVVEFYDSNKKNINDILKKV</sequence>
<accession>A0A1H3KGI1</accession>
<name>A0A1H3KGI1_9FIRM</name>
<dbReference type="AlphaFoldDB" id="A0A1H3KGI1"/>
<dbReference type="OrthoDB" id="2070800at2"/>
<keyword evidence="3" id="KW-1185">Reference proteome</keyword>
<dbReference type="EMBL" id="FNPG01000020">
    <property type="protein sequence ID" value="SDY50714.1"/>
    <property type="molecule type" value="Genomic_DNA"/>
</dbReference>
<proteinExistence type="predicted"/>
<evidence type="ECO:0000313" key="3">
    <source>
        <dbReference type="Proteomes" id="UP000183918"/>
    </source>
</evidence>
<organism evidence="2 3">
    <name type="scientific">Lachnobacterium bovis DSM 14045</name>
    <dbReference type="NCBI Taxonomy" id="1122142"/>
    <lineage>
        <taxon>Bacteria</taxon>
        <taxon>Bacillati</taxon>
        <taxon>Bacillota</taxon>
        <taxon>Clostridia</taxon>
        <taxon>Lachnospirales</taxon>
        <taxon>Lachnospiraceae</taxon>
        <taxon>Lachnobacterium</taxon>
    </lineage>
</organism>
<gene>
    <name evidence="2" type="ORF">SAMN02910414_01705</name>
</gene>
<evidence type="ECO:0000256" key="1">
    <source>
        <dbReference type="SAM" id="Phobius"/>
    </source>
</evidence>